<comment type="caution">
    <text evidence="1">The sequence shown here is derived from an EMBL/GenBank/DDBJ whole genome shotgun (WGS) entry which is preliminary data.</text>
</comment>
<evidence type="ECO:0000313" key="2">
    <source>
        <dbReference type="Proteomes" id="UP001054252"/>
    </source>
</evidence>
<protein>
    <submittedName>
        <fullName evidence="1">Uncharacterized protein</fullName>
    </submittedName>
</protein>
<evidence type="ECO:0000313" key="1">
    <source>
        <dbReference type="EMBL" id="GKU97449.1"/>
    </source>
</evidence>
<dbReference type="AlphaFoldDB" id="A0AAV5IJX8"/>
<keyword evidence="2" id="KW-1185">Reference proteome</keyword>
<gene>
    <name evidence="1" type="ORF">SLEP1_g10593</name>
</gene>
<reference evidence="1 2" key="1">
    <citation type="journal article" date="2021" name="Commun. Biol.">
        <title>The genome of Shorea leprosula (Dipterocarpaceae) highlights the ecological relevance of drought in aseasonal tropical rainforests.</title>
        <authorList>
            <person name="Ng K.K.S."/>
            <person name="Kobayashi M.J."/>
            <person name="Fawcett J.A."/>
            <person name="Hatakeyama M."/>
            <person name="Paape T."/>
            <person name="Ng C.H."/>
            <person name="Ang C.C."/>
            <person name="Tnah L.H."/>
            <person name="Lee C.T."/>
            <person name="Nishiyama T."/>
            <person name="Sese J."/>
            <person name="O'Brien M.J."/>
            <person name="Copetti D."/>
            <person name="Mohd Noor M.I."/>
            <person name="Ong R.C."/>
            <person name="Putra M."/>
            <person name="Sireger I.Z."/>
            <person name="Indrioko S."/>
            <person name="Kosugi Y."/>
            <person name="Izuno A."/>
            <person name="Isagi Y."/>
            <person name="Lee S.L."/>
            <person name="Shimizu K.K."/>
        </authorList>
    </citation>
    <scope>NUCLEOTIDE SEQUENCE [LARGE SCALE GENOMIC DNA]</scope>
    <source>
        <strain evidence="1">214</strain>
    </source>
</reference>
<sequence>MAVALRRTRGGGSASLCRFFSYRILVSALFSLLFHATLSALFTSRPPTFLHDSVTSLPTPCNAYVHGTFLALNSDPLKTRLGLIYRQATDHLTLVNSMCIQRMQGS</sequence>
<organism evidence="1 2">
    <name type="scientific">Rubroshorea leprosula</name>
    <dbReference type="NCBI Taxonomy" id="152421"/>
    <lineage>
        <taxon>Eukaryota</taxon>
        <taxon>Viridiplantae</taxon>
        <taxon>Streptophyta</taxon>
        <taxon>Embryophyta</taxon>
        <taxon>Tracheophyta</taxon>
        <taxon>Spermatophyta</taxon>
        <taxon>Magnoliopsida</taxon>
        <taxon>eudicotyledons</taxon>
        <taxon>Gunneridae</taxon>
        <taxon>Pentapetalae</taxon>
        <taxon>rosids</taxon>
        <taxon>malvids</taxon>
        <taxon>Malvales</taxon>
        <taxon>Dipterocarpaceae</taxon>
        <taxon>Rubroshorea</taxon>
    </lineage>
</organism>
<proteinExistence type="predicted"/>
<dbReference type="Proteomes" id="UP001054252">
    <property type="component" value="Unassembled WGS sequence"/>
</dbReference>
<dbReference type="EMBL" id="BPVZ01000011">
    <property type="protein sequence ID" value="GKU97449.1"/>
    <property type="molecule type" value="Genomic_DNA"/>
</dbReference>
<name>A0AAV5IJX8_9ROSI</name>
<accession>A0AAV5IJX8</accession>